<dbReference type="InterPro" id="IPR036584">
    <property type="entry name" value="FliS_sf"/>
</dbReference>
<keyword evidence="7" id="KW-0282">Flagellum</keyword>
<dbReference type="Proteomes" id="UP000276223">
    <property type="component" value="Unassembled WGS sequence"/>
</dbReference>
<accession>A0A3N1UPT3</accession>
<dbReference type="EMBL" id="RJVA01000014">
    <property type="protein sequence ID" value="ROQ90760.1"/>
    <property type="molecule type" value="Genomic_DNA"/>
</dbReference>
<dbReference type="NCBIfam" id="TIGR00208">
    <property type="entry name" value="fliS"/>
    <property type="match status" value="1"/>
</dbReference>
<dbReference type="Pfam" id="PF02561">
    <property type="entry name" value="FliS"/>
    <property type="match status" value="1"/>
</dbReference>
<comment type="similarity">
    <text evidence="2 6">Belongs to the FliS family.</text>
</comment>
<dbReference type="PIRSF" id="PIRSF039090">
    <property type="entry name" value="Flis"/>
    <property type="match status" value="1"/>
</dbReference>
<dbReference type="PANTHER" id="PTHR34773:SF1">
    <property type="entry name" value="FLAGELLAR SECRETION CHAPERONE FLIS"/>
    <property type="match status" value="1"/>
</dbReference>
<dbReference type="AlphaFoldDB" id="A0A3N1UPT3"/>
<evidence type="ECO:0000256" key="6">
    <source>
        <dbReference type="PIRNR" id="PIRNR039090"/>
    </source>
</evidence>
<sequence>MVMNRAQNAYRKTNVETADTASLVLMCYDATIRNLQQAKEYHASRRMDEAYNRIRHSQDVITELLVSLDFERGGEIAINLSRVYNYLLRELIGINSMKSPEIYNGLITILEELREAWQEVKRKYDRGELDLGGLEGAENWARSITA</sequence>
<reference evidence="7 8" key="1">
    <citation type="submission" date="2018-11" db="EMBL/GenBank/DDBJ databases">
        <title>Genomic Encyclopedia of Type Strains, Phase IV (KMG-IV): sequencing the most valuable type-strain genomes for metagenomic binning, comparative biology and taxonomic classification.</title>
        <authorList>
            <person name="Goeker M."/>
        </authorList>
    </citation>
    <scope>NUCLEOTIDE SEQUENCE [LARGE SCALE GENOMIC DNA]</scope>
    <source>
        <strain evidence="7 8">DSM 22027</strain>
    </source>
</reference>
<comment type="subcellular location">
    <subcellularLocation>
        <location evidence="1 6">Cytoplasm</location>
        <location evidence="1 6">Cytosol</location>
    </subcellularLocation>
</comment>
<keyword evidence="5" id="KW-0143">Chaperone</keyword>
<dbReference type="PANTHER" id="PTHR34773">
    <property type="entry name" value="FLAGELLAR SECRETION CHAPERONE FLIS"/>
    <property type="match status" value="1"/>
</dbReference>
<evidence type="ECO:0000313" key="8">
    <source>
        <dbReference type="Proteomes" id="UP000276223"/>
    </source>
</evidence>
<dbReference type="RefSeq" id="WP_123291101.1">
    <property type="nucleotide sequence ID" value="NZ_RJVA01000014.1"/>
</dbReference>
<dbReference type="CDD" id="cd16098">
    <property type="entry name" value="FliS"/>
    <property type="match status" value="1"/>
</dbReference>
<dbReference type="GO" id="GO:0071973">
    <property type="term" value="P:bacterial-type flagellum-dependent cell motility"/>
    <property type="evidence" value="ECO:0007669"/>
    <property type="project" value="TreeGrafter"/>
</dbReference>
<evidence type="ECO:0000256" key="3">
    <source>
        <dbReference type="ARBA" id="ARBA00022490"/>
    </source>
</evidence>
<comment type="caution">
    <text evidence="7">The sequence shown here is derived from an EMBL/GenBank/DDBJ whole genome shotgun (WGS) entry which is preliminary data.</text>
</comment>
<evidence type="ECO:0000256" key="2">
    <source>
        <dbReference type="ARBA" id="ARBA00008787"/>
    </source>
</evidence>
<evidence type="ECO:0000256" key="1">
    <source>
        <dbReference type="ARBA" id="ARBA00004514"/>
    </source>
</evidence>
<evidence type="ECO:0000256" key="5">
    <source>
        <dbReference type="ARBA" id="ARBA00023186"/>
    </source>
</evidence>
<gene>
    <name evidence="7" type="ORF">EDC27_2650</name>
</gene>
<dbReference type="GO" id="GO:0044780">
    <property type="term" value="P:bacterial-type flagellum assembly"/>
    <property type="evidence" value="ECO:0007669"/>
    <property type="project" value="InterPro"/>
</dbReference>
<evidence type="ECO:0000256" key="4">
    <source>
        <dbReference type="ARBA" id="ARBA00022795"/>
    </source>
</evidence>
<dbReference type="Gene3D" id="1.20.120.340">
    <property type="entry name" value="Flagellar protein FliS"/>
    <property type="match status" value="1"/>
</dbReference>
<keyword evidence="4 6" id="KW-1005">Bacterial flagellum biogenesis</keyword>
<protein>
    <recommendedName>
        <fullName evidence="6">Flagellar secretion chaperone FliS</fullName>
    </recommendedName>
</protein>
<keyword evidence="3 6" id="KW-0963">Cytoplasm</keyword>
<dbReference type="InterPro" id="IPR003713">
    <property type="entry name" value="FliS"/>
</dbReference>
<keyword evidence="7" id="KW-0966">Cell projection</keyword>
<dbReference type="OrthoDB" id="5343669at2"/>
<dbReference type="GO" id="GO:0005829">
    <property type="term" value="C:cytosol"/>
    <property type="evidence" value="ECO:0007669"/>
    <property type="project" value="UniProtKB-SubCell"/>
</dbReference>
<keyword evidence="7" id="KW-0969">Cilium</keyword>
<proteinExistence type="inferred from homology"/>
<name>A0A3N1UPT3_9BACT</name>
<organism evidence="7 8">
    <name type="scientific">Desulfosoma caldarium</name>
    <dbReference type="NCBI Taxonomy" id="610254"/>
    <lineage>
        <taxon>Bacteria</taxon>
        <taxon>Pseudomonadati</taxon>
        <taxon>Thermodesulfobacteriota</taxon>
        <taxon>Syntrophobacteria</taxon>
        <taxon>Syntrophobacterales</taxon>
        <taxon>Syntrophobacteraceae</taxon>
        <taxon>Desulfosoma</taxon>
    </lineage>
</organism>
<keyword evidence="8" id="KW-1185">Reference proteome</keyword>
<evidence type="ECO:0000313" key="7">
    <source>
        <dbReference type="EMBL" id="ROQ90760.1"/>
    </source>
</evidence>
<dbReference type="SUPFAM" id="SSF101116">
    <property type="entry name" value="Flagellar export chaperone FliS"/>
    <property type="match status" value="1"/>
</dbReference>